<dbReference type="EC" id="1.1.1.79" evidence="4"/>
<evidence type="ECO:0000313" key="5">
    <source>
        <dbReference type="Proteomes" id="UP000187059"/>
    </source>
</evidence>
<evidence type="ECO:0000256" key="1">
    <source>
        <dbReference type="ARBA" id="ARBA00023002"/>
    </source>
</evidence>
<evidence type="ECO:0000259" key="3">
    <source>
        <dbReference type="Pfam" id="PF02826"/>
    </source>
</evidence>
<accession>A0A1P8UVW1</accession>
<dbReference type="PANTHER" id="PTHR43333:SF1">
    <property type="entry name" value="D-ISOMER SPECIFIC 2-HYDROXYACID DEHYDROGENASE NAD-BINDING DOMAIN-CONTAINING PROTEIN"/>
    <property type="match status" value="1"/>
</dbReference>
<dbReference type="EC" id="1.1.1.81" evidence="4"/>
<name>A0A1P8UVW1_9RHOB</name>
<keyword evidence="2" id="KW-0520">NAD</keyword>
<evidence type="ECO:0000256" key="2">
    <source>
        <dbReference type="ARBA" id="ARBA00023027"/>
    </source>
</evidence>
<dbReference type="KEGG" id="paby:Ga0080574_TMP3186"/>
<dbReference type="GO" id="GO:0030267">
    <property type="term" value="F:glyoxylate reductase (NADPH) activity"/>
    <property type="evidence" value="ECO:0007669"/>
    <property type="project" value="UniProtKB-EC"/>
</dbReference>
<keyword evidence="5" id="KW-1185">Reference proteome</keyword>
<dbReference type="RefSeq" id="WP_076701923.1">
    <property type="nucleotide sequence ID" value="NZ_CP015093.1"/>
</dbReference>
<dbReference type="EMBL" id="CP015093">
    <property type="protein sequence ID" value="APZ53520.1"/>
    <property type="molecule type" value="Genomic_DNA"/>
</dbReference>
<gene>
    <name evidence="4" type="ORF">Ga0080574_TMP3186</name>
</gene>
<sequence length="310" mass="32776">MIEILFSAGPESWAEYEAPLREALDGHGLSYRLSCDAAPESVDYIVYAPSSGLRDFTPYTRLRAVLSLWAGVETITGNETLRVPLARMVDEEGLTAGMVEYVAGHVLRHHLGIDAYIVNPGHEWAPVVPPLAPERPVTVLGLGALGSACAKALAGLGFPVTGWSRSPKDVAGVTCLHGEEGLKTALAHAQILVLLLPNTPATKNILNAGTLARLPRGAAIVNPGRGPLIDDAALIAALDSGQVGHATLDVFRIEPLPAEHPFWAHPGVTVTPHIAAETRVSSAARVVAENIRRGEAGEPLLHLVDRDAGY</sequence>
<dbReference type="InterPro" id="IPR006140">
    <property type="entry name" value="D-isomer_DH_NAD-bd"/>
</dbReference>
<dbReference type="STRING" id="1250539.Ga0080574_TMP3186"/>
<dbReference type="Pfam" id="PF02826">
    <property type="entry name" value="2-Hacid_dh_C"/>
    <property type="match status" value="1"/>
</dbReference>
<dbReference type="Proteomes" id="UP000187059">
    <property type="component" value="Chromosome"/>
</dbReference>
<dbReference type="PANTHER" id="PTHR43333">
    <property type="entry name" value="2-HACID_DH_C DOMAIN-CONTAINING PROTEIN"/>
    <property type="match status" value="1"/>
</dbReference>
<dbReference type="GO" id="GO:0051287">
    <property type="term" value="F:NAD binding"/>
    <property type="evidence" value="ECO:0007669"/>
    <property type="project" value="InterPro"/>
</dbReference>
<dbReference type="InterPro" id="IPR036291">
    <property type="entry name" value="NAD(P)-bd_dom_sf"/>
</dbReference>
<organism evidence="4 5">
    <name type="scientific">Salipiger abyssi</name>
    <dbReference type="NCBI Taxonomy" id="1250539"/>
    <lineage>
        <taxon>Bacteria</taxon>
        <taxon>Pseudomonadati</taxon>
        <taxon>Pseudomonadota</taxon>
        <taxon>Alphaproteobacteria</taxon>
        <taxon>Rhodobacterales</taxon>
        <taxon>Roseobacteraceae</taxon>
        <taxon>Salipiger</taxon>
    </lineage>
</organism>
<evidence type="ECO:0000313" key="4">
    <source>
        <dbReference type="EMBL" id="APZ53520.1"/>
    </source>
</evidence>
<keyword evidence="1 4" id="KW-0560">Oxidoreductase</keyword>
<dbReference type="AlphaFoldDB" id="A0A1P8UVW1"/>
<dbReference type="CDD" id="cd12164">
    <property type="entry name" value="GDH_like_2"/>
    <property type="match status" value="1"/>
</dbReference>
<proteinExistence type="predicted"/>
<reference evidence="4 5" key="1">
    <citation type="submission" date="2016-04" db="EMBL/GenBank/DDBJ databases">
        <title>Deep-sea bacteria in the southern Pacific.</title>
        <authorList>
            <person name="Tang K."/>
        </authorList>
    </citation>
    <scope>NUCLEOTIDE SEQUENCE [LARGE SCALE GENOMIC DNA]</scope>
    <source>
        <strain evidence="4 5">JLT2014</strain>
    </source>
</reference>
<dbReference type="OrthoDB" id="9787219at2"/>
<keyword evidence="4" id="KW-0670">Pyruvate</keyword>
<dbReference type="GO" id="GO:0016618">
    <property type="term" value="F:hydroxypyruvate reductase [NAD(P)H] activity"/>
    <property type="evidence" value="ECO:0007669"/>
    <property type="project" value="UniProtKB-EC"/>
</dbReference>
<dbReference type="SUPFAM" id="SSF51735">
    <property type="entry name" value="NAD(P)-binding Rossmann-fold domains"/>
    <property type="match status" value="1"/>
</dbReference>
<dbReference type="Gene3D" id="3.40.50.720">
    <property type="entry name" value="NAD(P)-binding Rossmann-like Domain"/>
    <property type="match status" value="2"/>
</dbReference>
<feature type="domain" description="D-isomer specific 2-hydroxyacid dehydrogenase NAD-binding" evidence="3">
    <location>
        <begin position="134"/>
        <end position="275"/>
    </location>
</feature>
<protein>
    <submittedName>
        <fullName evidence="4">Glyoxylate/hydroxypyruvate reductase A</fullName>
        <ecNumber evidence="4">1.1.1.79</ecNumber>
        <ecNumber evidence="4">1.1.1.81</ecNumber>
    </submittedName>
</protein>